<protein>
    <submittedName>
        <fullName evidence="1">Uncharacterized protein</fullName>
    </submittedName>
</protein>
<keyword evidence="2" id="KW-1185">Reference proteome</keyword>
<evidence type="ECO:0000313" key="1">
    <source>
        <dbReference type="EMBL" id="QHT70961.1"/>
    </source>
</evidence>
<dbReference type="AlphaFoldDB" id="A0A6C0GS86"/>
<evidence type="ECO:0000313" key="2">
    <source>
        <dbReference type="Proteomes" id="UP000480178"/>
    </source>
</evidence>
<organism evidence="1 2">
    <name type="scientific">Rhodocytophaga rosea</name>
    <dbReference type="NCBI Taxonomy" id="2704465"/>
    <lineage>
        <taxon>Bacteria</taxon>
        <taxon>Pseudomonadati</taxon>
        <taxon>Bacteroidota</taxon>
        <taxon>Cytophagia</taxon>
        <taxon>Cytophagales</taxon>
        <taxon>Rhodocytophagaceae</taxon>
        <taxon>Rhodocytophaga</taxon>
    </lineage>
</organism>
<dbReference type="KEGG" id="rhoz:GXP67_32095"/>
<proteinExistence type="predicted"/>
<accession>A0A6C0GS86</accession>
<reference evidence="1 2" key="1">
    <citation type="submission" date="2020-01" db="EMBL/GenBank/DDBJ databases">
        <authorList>
            <person name="Kim M.K."/>
        </authorList>
    </citation>
    <scope>NUCLEOTIDE SEQUENCE [LARGE SCALE GENOMIC DNA]</scope>
    <source>
        <strain evidence="1 2">172606-1</strain>
    </source>
</reference>
<dbReference type="Proteomes" id="UP000480178">
    <property type="component" value="Chromosome"/>
</dbReference>
<gene>
    <name evidence="1" type="ORF">GXP67_32095</name>
</gene>
<sequence>MNAIIIIISLSLALLSCSQKNEAELSSKEIEYYYVEYNIECCTMAGVLKQKMLHSTTVKDSMYTLTYIIEGKQKPDTLIYRLKENHTYIPQYEYNTIPDKLFSLVGSTSILVWGDSLLTRGLKDTYKVYKYASNGASMDGCYSHFWIPQFGIILKRNPTWRNFQKLRTNNDSINRQIELLTDIIYQDQDFYRGCDFELPDEGFEVEREQMIAEREKKLVERQKKILEKQKRSRHGTPSQ</sequence>
<dbReference type="RefSeq" id="WP_162446904.1">
    <property type="nucleotide sequence ID" value="NZ_CP048222.1"/>
</dbReference>
<name>A0A6C0GS86_9BACT</name>
<dbReference type="EMBL" id="CP048222">
    <property type="protein sequence ID" value="QHT70961.1"/>
    <property type="molecule type" value="Genomic_DNA"/>
</dbReference>